<dbReference type="OrthoDB" id="10252707at2759"/>
<dbReference type="Proteomes" id="UP000054047">
    <property type="component" value="Unassembled WGS sequence"/>
</dbReference>
<keyword evidence="3" id="KW-1185">Reference proteome</keyword>
<dbReference type="GO" id="GO:0000184">
    <property type="term" value="P:nuclear-transcribed mRNA catabolic process, nonsense-mediated decay"/>
    <property type="evidence" value="ECO:0007669"/>
    <property type="project" value="TreeGrafter"/>
</dbReference>
<dbReference type="InterPro" id="IPR016024">
    <property type="entry name" value="ARM-type_fold"/>
</dbReference>
<dbReference type="GO" id="GO:0003729">
    <property type="term" value="F:mRNA binding"/>
    <property type="evidence" value="ECO:0007669"/>
    <property type="project" value="TreeGrafter"/>
</dbReference>
<evidence type="ECO:0000259" key="1">
    <source>
        <dbReference type="Pfam" id="PF09090"/>
    </source>
</evidence>
<dbReference type="PANTHER" id="PTHR12412:SF2">
    <property type="entry name" value="NUCLEAR CAP-BINDING PROTEIN SUBUNIT 1"/>
    <property type="match status" value="1"/>
</dbReference>
<reference evidence="2 3" key="1">
    <citation type="submission" date="2013-12" db="EMBL/GenBank/DDBJ databases">
        <title>Draft genome of the parsitic nematode Ancylostoma duodenale.</title>
        <authorList>
            <person name="Mitreva M."/>
        </authorList>
    </citation>
    <scope>NUCLEOTIDE SEQUENCE [LARGE SCALE GENOMIC DNA]</scope>
    <source>
        <strain evidence="2 3">Zhejiang</strain>
    </source>
</reference>
<dbReference type="GO" id="GO:0005634">
    <property type="term" value="C:nucleus"/>
    <property type="evidence" value="ECO:0007669"/>
    <property type="project" value="TreeGrafter"/>
</dbReference>
<dbReference type="EMBL" id="KN757097">
    <property type="protein sequence ID" value="KIH48766.1"/>
    <property type="molecule type" value="Genomic_DNA"/>
</dbReference>
<dbReference type="GO" id="GO:0000339">
    <property type="term" value="F:RNA cap binding"/>
    <property type="evidence" value="ECO:0007669"/>
    <property type="project" value="InterPro"/>
</dbReference>
<dbReference type="GO" id="GO:0005846">
    <property type="term" value="C:nuclear cap binding complex"/>
    <property type="evidence" value="ECO:0007669"/>
    <property type="project" value="InterPro"/>
</dbReference>
<protein>
    <recommendedName>
        <fullName evidence="1">MIF4G-like type 2 domain-containing protein</fullName>
    </recommendedName>
</protein>
<dbReference type="SUPFAM" id="SSF48371">
    <property type="entry name" value="ARM repeat"/>
    <property type="match status" value="1"/>
</dbReference>
<dbReference type="PANTHER" id="PTHR12412">
    <property type="entry name" value="CAP BINDING PROTEIN"/>
    <property type="match status" value="1"/>
</dbReference>
<organism evidence="2 3">
    <name type="scientific">Ancylostoma duodenale</name>
    <dbReference type="NCBI Taxonomy" id="51022"/>
    <lineage>
        <taxon>Eukaryota</taxon>
        <taxon>Metazoa</taxon>
        <taxon>Ecdysozoa</taxon>
        <taxon>Nematoda</taxon>
        <taxon>Chromadorea</taxon>
        <taxon>Rhabditida</taxon>
        <taxon>Rhabditina</taxon>
        <taxon>Rhabditomorpha</taxon>
        <taxon>Strongyloidea</taxon>
        <taxon>Ancylostomatidae</taxon>
        <taxon>Ancylostomatinae</taxon>
        <taxon>Ancylostoma</taxon>
    </lineage>
</organism>
<gene>
    <name evidence="2" type="ORF">ANCDUO_21161</name>
</gene>
<feature type="domain" description="MIF4G-like type 2" evidence="1">
    <location>
        <begin position="1"/>
        <end position="107"/>
    </location>
</feature>
<evidence type="ECO:0000313" key="2">
    <source>
        <dbReference type="EMBL" id="KIH48766.1"/>
    </source>
</evidence>
<dbReference type="AlphaFoldDB" id="A0A0C2FV02"/>
<feature type="non-terminal residue" evidence="2">
    <location>
        <position position="108"/>
    </location>
</feature>
<dbReference type="InterPro" id="IPR015174">
    <property type="entry name" value="MIF4G-like_typ-2"/>
</dbReference>
<name>A0A0C2FV02_9BILA</name>
<sequence>YSNTLKTVADTSDEMQEVLLCCLFQCWRNNHLRIIILVDKMLKMQILDCGVVISWIFSESLRSENDRQWIWEVLNTALERLSRHIHKVAHDVKILQKRVDRQKAENEE</sequence>
<evidence type="ECO:0000313" key="3">
    <source>
        <dbReference type="Proteomes" id="UP000054047"/>
    </source>
</evidence>
<accession>A0A0C2FV02</accession>
<dbReference type="InterPro" id="IPR027159">
    <property type="entry name" value="CBP80"/>
</dbReference>
<dbReference type="GO" id="GO:0006406">
    <property type="term" value="P:mRNA export from nucleus"/>
    <property type="evidence" value="ECO:0007669"/>
    <property type="project" value="InterPro"/>
</dbReference>
<proteinExistence type="predicted"/>
<dbReference type="Gene3D" id="1.25.40.180">
    <property type="match status" value="1"/>
</dbReference>
<dbReference type="Pfam" id="PF09090">
    <property type="entry name" value="MIF4G_like_2"/>
    <property type="match status" value="1"/>
</dbReference>
<feature type="non-terminal residue" evidence="2">
    <location>
        <position position="1"/>
    </location>
</feature>